<dbReference type="RefSeq" id="WP_066179450.1">
    <property type="nucleotide sequence ID" value="NZ_LDIR01000003.1"/>
</dbReference>
<dbReference type="Gene3D" id="3.40.630.10">
    <property type="entry name" value="Zn peptidases"/>
    <property type="match status" value="1"/>
</dbReference>
<keyword evidence="2" id="KW-1185">Reference proteome</keyword>
<accession>A0ABX2YAQ8</accession>
<protein>
    <submittedName>
        <fullName evidence="1">Uncharacterized protein</fullName>
    </submittedName>
</protein>
<organism evidence="1 2">
    <name type="scientific">Arcobacter porcinus</name>
    <dbReference type="NCBI Taxonomy" id="1935204"/>
    <lineage>
        <taxon>Bacteria</taxon>
        <taxon>Pseudomonadati</taxon>
        <taxon>Campylobacterota</taxon>
        <taxon>Epsilonproteobacteria</taxon>
        <taxon>Campylobacterales</taxon>
        <taxon>Arcobacteraceae</taxon>
        <taxon>Arcobacter</taxon>
    </lineage>
</organism>
<sequence length="326" mass="37963">MANPIPRINTFINKICTTHNPYDQDGNYNLSNSKKAQAIISCLEELKLDYICDNRYGIIASKGLNKDKKNNKAIKEKLDEVDLIIVSHIDMISKFNQEEVLNKFKLDYKKFDSNNEKDISGPLDNTITNAALLAMLDLRVENLGDDCNDIMVIFTIGEEMKGDRKFKEACGIKNFMKKFNGYINDDTKFLNLDVTGNEYHEFKNDEKICAAIEYDTDLVSYKDEKKNKYSKLNIFDSDEIFEHILFCEYEDGTSDDLEEITRYEDTFGLSLSLNTYDEIHSINNYTKCENIDTYFNQLNYLLCNRFLRPNRDKLLKTSIETYLKED</sequence>
<dbReference type="EMBL" id="LDIR01000003">
    <property type="protein sequence ID" value="OCL90819.1"/>
    <property type="molecule type" value="Genomic_DNA"/>
</dbReference>
<reference evidence="1 2" key="1">
    <citation type="submission" date="2015-05" db="EMBL/GenBank/DDBJ databases">
        <authorList>
            <person name="Rovetto F."/>
            <person name="Cocolin L."/>
            <person name="Illeghems K."/>
            <person name="Van Nieuwerburgh F."/>
            <person name="Houf K."/>
        </authorList>
    </citation>
    <scope>NUCLEOTIDE SEQUENCE [LARGE SCALE GENOMIC DNA]</scope>
    <source>
        <strain evidence="1 2">117434</strain>
    </source>
</reference>
<evidence type="ECO:0000313" key="1">
    <source>
        <dbReference type="EMBL" id="OCL90819.1"/>
    </source>
</evidence>
<name>A0ABX2YAQ8_9BACT</name>
<evidence type="ECO:0000313" key="2">
    <source>
        <dbReference type="Proteomes" id="UP000093159"/>
    </source>
</evidence>
<dbReference type="SUPFAM" id="SSF53187">
    <property type="entry name" value="Zn-dependent exopeptidases"/>
    <property type="match status" value="1"/>
</dbReference>
<gene>
    <name evidence="1" type="ORF">AAX28_01638</name>
</gene>
<proteinExistence type="predicted"/>
<dbReference type="Proteomes" id="UP000093159">
    <property type="component" value="Unassembled WGS sequence"/>
</dbReference>
<comment type="caution">
    <text evidence="1">The sequence shown here is derived from an EMBL/GenBank/DDBJ whole genome shotgun (WGS) entry which is preliminary data.</text>
</comment>